<feature type="transmembrane region" description="Helical" evidence="1">
    <location>
        <begin position="126"/>
        <end position="151"/>
    </location>
</feature>
<keyword evidence="1" id="KW-0812">Transmembrane</keyword>
<proteinExistence type="predicted"/>
<reference evidence="2 3" key="1">
    <citation type="journal article" date="2016" name="Environ. Microbiol.">
        <title>Genomic resolution of a cold subsurface aquifer community provides metabolic insights for novel microbes adapted to high CO concentrations.</title>
        <authorList>
            <person name="Probst A.J."/>
            <person name="Castelle C.J."/>
            <person name="Singh A."/>
            <person name="Brown C.T."/>
            <person name="Anantharaman K."/>
            <person name="Sharon I."/>
            <person name="Hug L.A."/>
            <person name="Burstein D."/>
            <person name="Emerson J.B."/>
            <person name="Thomas B.C."/>
            <person name="Banfield J.F."/>
        </authorList>
    </citation>
    <scope>NUCLEOTIDE SEQUENCE [LARGE SCALE GENOMIC DNA]</scope>
    <source>
        <strain evidence="2">CG1_02_38_13</strain>
    </source>
</reference>
<keyword evidence="1" id="KW-0472">Membrane</keyword>
<keyword evidence="1" id="KW-1133">Transmembrane helix</keyword>
<feature type="transmembrane region" description="Helical" evidence="1">
    <location>
        <begin position="12"/>
        <end position="31"/>
    </location>
</feature>
<dbReference type="AlphaFoldDB" id="A0A1J4TZE4"/>
<protein>
    <submittedName>
        <fullName evidence="2">Uncharacterized protein</fullName>
    </submittedName>
</protein>
<comment type="caution">
    <text evidence="2">The sequence shown here is derived from an EMBL/GenBank/DDBJ whole genome shotgun (WGS) entry which is preliminary data.</text>
</comment>
<feature type="transmembrane region" description="Helical" evidence="1">
    <location>
        <begin position="52"/>
        <end position="70"/>
    </location>
</feature>
<evidence type="ECO:0000256" key="1">
    <source>
        <dbReference type="SAM" id="Phobius"/>
    </source>
</evidence>
<accession>A0A1J4TZE4</accession>
<organism evidence="2 3">
    <name type="scientific">Candidatus Kuenenbacteria bacterium CG1_02_38_13</name>
    <dbReference type="NCBI Taxonomy" id="1805235"/>
    <lineage>
        <taxon>Bacteria</taxon>
        <taxon>Candidatus Kueneniibacteriota</taxon>
    </lineage>
</organism>
<sequence>MVSGLLIGNQIGNPWLAFLMGVISHFVLDAIPHDIRELNEWQNRDNNKKKQAIEGYFDAFFILLLTIFLLSINKLSLGQTTVSALVGVFMPDLLWIMPWVFNYKNKWLEKYENFHLTVHKLIYKKIYITAWIAIPLQLAFFLILFSIYLSIE</sequence>
<feature type="transmembrane region" description="Helical" evidence="1">
    <location>
        <begin position="82"/>
        <end position="101"/>
    </location>
</feature>
<dbReference type="EMBL" id="MNVB01000026">
    <property type="protein sequence ID" value="OIO17604.1"/>
    <property type="molecule type" value="Genomic_DNA"/>
</dbReference>
<evidence type="ECO:0000313" key="3">
    <source>
        <dbReference type="Proteomes" id="UP000182465"/>
    </source>
</evidence>
<name>A0A1J4TZE4_9BACT</name>
<dbReference type="Proteomes" id="UP000182465">
    <property type="component" value="Unassembled WGS sequence"/>
</dbReference>
<evidence type="ECO:0000313" key="2">
    <source>
        <dbReference type="EMBL" id="OIO17604.1"/>
    </source>
</evidence>
<gene>
    <name evidence="2" type="ORF">AUJ29_01065</name>
</gene>